<accession>A0A2X0MSB9</accession>
<dbReference type="SUPFAM" id="SSF81452">
    <property type="entry name" value="Cytochrome c oxidase subunit III-like"/>
    <property type="match status" value="1"/>
</dbReference>
<dbReference type="EMBL" id="FMWP01000063">
    <property type="protein sequence ID" value="SCZ95434.1"/>
    <property type="molecule type" value="Genomic_DNA"/>
</dbReference>
<feature type="transmembrane region" description="Helical" evidence="9">
    <location>
        <begin position="84"/>
        <end position="102"/>
    </location>
</feature>
<feature type="domain" description="Heme-copper oxidase subunit III family profile" evidence="10">
    <location>
        <begin position="1"/>
        <end position="166"/>
    </location>
</feature>
<dbReference type="GO" id="GO:0004129">
    <property type="term" value="F:cytochrome-c oxidase activity"/>
    <property type="evidence" value="ECO:0007669"/>
    <property type="project" value="InterPro"/>
</dbReference>
<dbReference type="STRING" id="289078.A0A2X0MSB9"/>
<evidence type="ECO:0000256" key="5">
    <source>
        <dbReference type="ARBA" id="ARBA00022967"/>
    </source>
</evidence>
<evidence type="ECO:0000256" key="3">
    <source>
        <dbReference type="ARBA" id="ARBA00015944"/>
    </source>
</evidence>
<evidence type="ECO:0000256" key="4">
    <source>
        <dbReference type="ARBA" id="ARBA00022692"/>
    </source>
</evidence>
<keyword evidence="7 9" id="KW-0472">Membrane</keyword>
<dbReference type="AlphaFoldDB" id="A0A2X0MSB9"/>
<dbReference type="Proteomes" id="UP000249723">
    <property type="component" value="Unassembled WGS sequence"/>
</dbReference>
<dbReference type="PANTHER" id="PTHR11403:SF7">
    <property type="entry name" value="CYTOCHROME C OXIDASE SUBUNIT 3"/>
    <property type="match status" value="1"/>
</dbReference>
<comment type="function">
    <text evidence="8">Component of the cytochrome c oxidase, the last enzyme in the mitochondrial electron transport chain which drives oxidative phosphorylation. The respiratory chain contains 3 multisubunit complexes succinate dehydrogenase (complex II, CII), ubiquinol-cytochrome c oxidoreductase (cytochrome b-c1 complex, complex III, CIII) and cytochrome c oxidase (complex IV, CIV), that cooperate to transfer electrons derived from NADH and succinate to molecular oxygen, creating an electrochemical gradient over the inner membrane that drives transmembrane transport and the ATP synthase. Cytochrome c oxidase is the component of the respiratory chain that catalyzes the reduction of oxygen to water. Electrons originating from reduced cytochrome c in the intermembrane space (IMS) are transferred via the dinuclear copper A center (CU(A)) of subunit 2 and heme A of subunit 1 to the active site in subunit 1, a binuclear center (BNC) formed by heme A3 and copper B (CU(B)). The BNC reduces molecular oxygen to 2 water molecules using 4 electrons from cytochrome c in the IMS and 4 protons from the mitochondrial matrix.</text>
</comment>
<evidence type="ECO:0000256" key="1">
    <source>
        <dbReference type="ARBA" id="ARBA00004141"/>
    </source>
</evidence>
<comment type="subcellular location">
    <subcellularLocation>
        <location evidence="1">Membrane</location>
        <topology evidence="1">Multi-pass membrane protein</topology>
    </subcellularLocation>
</comment>
<dbReference type="InterPro" id="IPR033945">
    <property type="entry name" value="Cyt_c_oxase_su3_dom"/>
</dbReference>
<evidence type="ECO:0000256" key="7">
    <source>
        <dbReference type="ARBA" id="ARBA00023136"/>
    </source>
</evidence>
<dbReference type="InterPro" id="IPR024791">
    <property type="entry name" value="Cyt_c/ubiquinol_Oxase_su3"/>
</dbReference>
<feature type="transmembrane region" description="Helical" evidence="9">
    <location>
        <begin position="54"/>
        <end position="72"/>
    </location>
</feature>
<keyword evidence="6 9" id="KW-1133">Transmembrane helix</keyword>
<dbReference type="PANTHER" id="PTHR11403">
    <property type="entry name" value="CYTOCHROME C OXIDASE SUBUNIT III"/>
    <property type="match status" value="1"/>
</dbReference>
<dbReference type="PROSITE" id="PS50253">
    <property type="entry name" value="COX3"/>
    <property type="match status" value="1"/>
</dbReference>
<proteinExistence type="inferred from homology"/>
<keyword evidence="8" id="KW-0496">Mitochondrion</keyword>
<dbReference type="GO" id="GO:0005739">
    <property type="term" value="C:mitochondrion"/>
    <property type="evidence" value="ECO:0007669"/>
    <property type="project" value="TreeGrafter"/>
</dbReference>
<evidence type="ECO:0000313" key="12">
    <source>
        <dbReference type="Proteomes" id="UP000249723"/>
    </source>
</evidence>
<evidence type="ECO:0000313" key="11">
    <source>
        <dbReference type="EMBL" id="SCZ95434.1"/>
    </source>
</evidence>
<gene>
    <name evidence="11" type="ORF">BZ3500_MVSOF-1268-A1-R1_C042G00104</name>
</gene>
<dbReference type="GO" id="GO:0016020">
    <property type="term" value="C:membrane"/>
    <property type="evidence" value="ECO:0007669"/>
    <property type="project" value="UniProtKB-SubCell"/>
</dbReference>
<keyword evidence="12" id="KW-1185">Reference proteome</keyword>
<dbReference type="CDD" id="cd01665">
    <property type="entry name" value="Cyt_c_Oxidase_III"/>
    <property type="match status" value="1"/>
</dbReference>
<evidence type="ECO:0000256" key="9">
    <source>
        <dbReference type="SAM" id="Phobius"/>
    </source>
</evidence>
<keyword evidence="5" id="KW-1278">Translocase</keyword>
<evidence type="ECO:0000256" key="8">
    <source>
        <dbReference type="RuleBase" id="RU003375"/>
    </source>
</evidence>
<dbReference type="Pfam" id="PF00510">
    <property type="entry name" value="COX3"/>
    <property type="match status" value="1"/>
</dbReference>
<dbReference type="Gene3D" id="1.20.120.80">
    <property type="entry name" value="Cytochrome c oxidase, subunit III, four-helix bundle"/>
    <property type="match status" value="1"/>
</dbReference>
<dbReference type="GO" id="GO:0006123">
    <property type="term" value="P:mitochondrial electron transport, cytochrome c to oxygen"/>
    <property type="evidence" value="ECO:0007669"/>
    <property type="project" value="TreeGrafter"/>
</dbReference>
<feature type="transmembrane region" description="Helical" evidence="9">
    <location>
        <begin position="122"/>
        <end position="145"/>
    </location>
</feature>
<dbReference type="InterPro" id="IPR000298">
    <property type="entry name" value="Cyt_c_oxidase-like_su3"/>
</dbReference>
<dbReference type="InterPro" id="IPR035973">
    <property type="entry name" value="Cyt_c_oxidase_su3-like_sf"/>
</dbReference>
<comment type="similarity">
    <text evidence="2 8">Belongs to the cytochrome c oxidase subunit 3 family.</text>
</comment>
<organism evidence="11 12">
    <name type="scientific">Microbotryum saponariae</name>
    <dbReference type="NCBI Taxonomy" id="289078"/>
    <lineage>
        <taxon>Eukaryota</taxon>
        <taxon>Fungi</taxon>
        <taxon>Dikarya</taxon>
        <taxon>Basidiomycota</taxon>
        <taxon>Pucciniomycotina</taxon>
        <taxon>Microbotryomycetes</taxon>
        <taxon>Microbotryales</taxon>
        <taxon>Microbotryaceae</taxon>
        <taxon>Microbotryum</taxon>
    </lineage>
</organism>
<evidence type="ECO:0000256" key="6">
    <source>
        <dbReference type="ARBA" id="ARBA00022989"/>
    </source>
</evidence>
<reference evidence="12" key="1">
    <citation type="submission" date="2016-10" db="EMBL/GenBank/DDBJ databases">
        <authorList>
            <person name="Jeantristanb JTB J.-T."/>
            <person name="Ricardo R."/>
        </authorList>
    </citation>
    <scope>NUCLEOTIDE SEQUENCE [LARGE SCALE GENOMIC DNA]</scope>
</reference>
<keyword evidence="4 8" id="KW-0812">Transmembrane</keyword>
<evidence type="ECO:0000256" key="2">
    <source>
        <dbReference type="ARBA" id="ARBA00010581"/>
    </source>
</evidence>
<evidence type="ECO:0000259" key="10">
    <source>
        <dbReference type="PROSITE" id="PS50253"/>
    </source>
</evidence>
<sequence length="166" mass="18133">MYFNGFANGGFLVTIDVVAEGTLLGNHTFAVQKGINLGVVLFIVSIDPLNPFEVPLLNTILLLSSGASITYAHHSLIEGNRRGTILGIIITVLFAIVFTGLQGYEYYNAPFTLSDSVYGSTFFFATGFHGLHVIIGTLFIAVAFFRILSYHLTDHHHLGFEGSILY</sequence>
<dbReference type="InterPro" id="IPR013833">
    <property type="entry name" value="Cyt_c_oxidase_su3_a-hlx"/>
</dbReference>
<protein>
    <recommendedName>
        <fullName evidence="3 8">Cytochrome c oxidase subunit 3</fullName>
    </recommendedName>
</protein>
<name>A0A2X0MSB9_9BASI</name>